<evidence type="ECO:0000256" key="7">
    <source>
        <dbReference type="SAM" id="MobiDB-lite"/>
    </source>
</evidence>
<dbReference type="Pfam" id="PF02601">
    <property type="entry name" value="Exonuc_VII_L"/>
    <property type="match status" value="1"/>
</dbReference>
<name>A0ABQ5UX37_9PROT</name>
<dbReference type="InterPro" id="IPR025824">
    <property type="entry name" value="OB-fold_nuc-bd_dom"/>
</dbReference>
<dbReference type="NCBIfam" id="TIGR00237">
    <property type="entry name" value="xseA"/>
    <property type="match status" value="1"/>
</dbReference>
<accession>A0ABQ5UX37</accession>
<evidence type="ECO:0000256" key="2">
    <source>
        <dbReference type="ARBA" id="ARBA00022722"/>
    </source>
</evidence>
<evidence type="ECO:0000259" key="9">
    <source>
        <dbReference type="Pfam" id="PF13742"/>
    </source>
</evidence>
<sequence length="456" mass="49644">MSPESNAPEFTVSELAGNIKRTIEQSFGRVRVRGELGRVTIAKSGHCYLDMKDDRAVINSIIWKGTMSRLSMRPEEGMEVIVEGKMSTYPGRSNYQLVIERMELAGEGALMALLDKRKKKLAAEGLFDADRKRALPFMPRTIGVVTSPTGAVIRDILHRIEDRFPVHVIVWPVLVQGDKAAEQIAAAITGFNHADGFERPDVLIVARGGGSLEDLWCFNEEVVVRAAAASKIPLISAVGHETDTTLIDYVSDRRAPTPTGAAEVAVPVRGDWLETVADLGLRLTRGLRRSVRDRAVQLRAARLPGRHALLGRAEQRLDGSSLPSLGRLLDPKRSALGGLRLPNPTQLIASKRSELAGLRLPPASRLTESRRMQLDKAGSLLEAFSYQGVLARGYALVTDADGAVVRSAKTPKAGEPVSLTFADGKRAAMIDGAMTRKKTPRKAVRKPETPQGSLFE</sequence>
<reference evidence="10" key="1">
    <citation type="journal article" date="2014" name="Int. J. Syst. Evol. Microbiol.">
        <title>Complete genome of a new Firmicutes species belonging to the dominant human colonic microbiota ('Ruminococcus bicirculans') reveals two chromosomes and a selective capacity to utilize plant glucans.</title>
        <authorList>
            <consortium name="NISC Comparative Sequencing Program"/>
            <person name="Wegmann U."/>
            <person name="Louis P."/>
            <person name="Goesmann A."/>
            <person name="Henrissat B."/>
            <person name="Duncan S.H."/>
            <person name="Flint H.J."/>
        </authorList>
    </citation>
    <scope>NUCLEOTIDE SEQUENCE</scope>
    <source>
        <strain evidence="10">NBRC 108216</strain>
    </source>
</reference>
<evidence type="ECO:0000256" key="6">
    <source>
        <dbReference type="RuleBase" id="RU004355"/>
    </source>
</evidence>
<keyword evidence="11" id="KW-1185">Reference proteome</keyword>
<dbReference type="RefSeq" id="WP_284369619.1">
    <property type="nucleotide sequence ID" value="NZ_BSNJ01000001.1"/>
</dbReference>
<keyword evidence="4 5" id="KW-0269">Exonuclease</keyword>
<evidence type="ECO:0000256" key="1">
    <source>
        <dbReference type="ARBA" id="ARBA00022490"/>
    </source>
</evidence>
<reference evidence="10" key="2">
    <citation type="submission" date="2023-01" db="EMBL/GenBank/DDBJ databases">
        <title>Draft genome sequence of Algimonas porphyrae strain NBRC 108216.</title>
        <authorList>
            <person name="Sun Q."/>
            <person name="Mori K."/>
        </authorList>
    </citation>
    <scope>NUCLEOTIDE SEQUENCE</scope>
    <source>
        <strain evidence="10">NBRC 108216</strain>
    </source>
</reference>
<dbReference type="CDD" id="cd04489">
    <property type="entry name" value="ExoVII_LU_OBF"/>
    <property type="match status" value="1"/>
</dbReference>
<organism evidence="10 11">
    <name type="scientific">Algimonas porphyrae</name>
    <dbReference type="NCBI Taxonomy" id="1128113"/>
    <lineage>
        <taxon>Bacteria</taxon>
        <taxon>Pseudomonadati</taxon>
        <taxon>Pseudomonadota</taxon>
        <taxon>Alphaproteobacteria</taxon>
        <taxon>Maricaulales</taxon>
        <taxon>Robiginitomaculaceae</taxon>
        <taxon>Algimonas</taxon>
    </lineage>
</organism>
<evidence type="ECO:0000259" key="8">
    <source>
        <dbReference type="Pfam" id="PF02601"/>
    </source>
</evidence>
<dbReference type="InterPro" id="IPR020579">
    <property type="entry name" value="Exonuc_VII_lsu_C"/>
</dbReference>
<proteinExistence type="inferred from homology"/>
<feature type="region of interest" description="Disordered" evidence="7">
    <location>
        <begin position="431"/>
        <end position="456"/>
    </location>
</feature>
<comment type="similarity">
    <text evidence="5 6">Belongs to the XseA family.</text>
</comment>
<feature type="domain" description="Exonuclease VII large subunit C-terminal" evidence="8">
    <location>
        <begin position="126"/>
        <end position="427"/>
    </location>
</feature>
<keyword evidence="1 5" id="KW-0963">Cytoplasm</keyword>
<comment type="caution">
    <text evidence="10">The sequence shown here is derived from an EMBL/GenBank/DDBJ whole genome shotgun (WGS) entry which is preliminary data.</text>
</comment>
<evidence type="ECO:0000256" key="3">
    <source>
        <dbReference type="ARBA" id="ARBA00022801"/>
    </source>
</evidence>
<comment type="subunit">
    <text evidence="5">Heterooligomer composed of large and small subunits.</text>
</comment>
<gene>
    <name evidence="5 10" type="primary">xseA</name>
    <name evidence="10" type="ORF">GCM10007854_06780</name>
</gene>
<comment type="catalytic activity">
    <reaction evidence="5 6">
        <text>Exonucleolytic cleavage in either 5'- to 3'- or 3'- to 5'-direction to yield nucleoside 5'-phosphates.</text>
        <dbReference type="EC" id="3.1.11.6"/>
    </reaction>
</comment>
<dbReference type="EMBL" id="BSNJ01000001">
    <property type="protein sequence ID" value="GLQ19723.1"/>
    <property type="molecule type" value="Genomic_DNA"/>
</dbReference>
<dbReference type="PANTHER" id="PTHR30008">
    <property type="entry name" value="EXODEOXYRIBONUCLEASE 7 LARGE SUBUNIT"/>
    <property type="match status" value="1"/>
</dbReference>
<dbReference type="InterPro" id="IPR003753">
    <property type="entry name" value="Exonuc_VII_L"/>
</dbReference>
<evidence type="ECO:0000313" key="10">
    <source>
        <dbReference type="EMBL" id="GLQ19723.1"/>
    </source>
</evidence>
<protein>
    <recommendedName>
        <fullName evidence="5">Exodeoxyribonuclease 7 large subunit</fullName>
        <ecNumber evidence="5">3.1.11.6</ecNumber>
    </recommendedName>
    <alternativeName>
        <fullName evidence="5">Exodeoxyribonuclease VII large subunit</fullName>
        <shortName evidence="5">Exonuclease VII large subunit</shortName>
    </alternativeName>
</protein>
<dbReference type="HAMAP" id="MF_00378">
    <property type="entry name" value="Exonuc_7_L"/>
    <property type="match status" value="1"/>
</dbReference>
<feature type="domain" description="OB-fold nucleic acid binding" evidence="9">
    <location>
        <begin position="10"/>
        <end position="103"/>
    </location>
</feature>
<dbReference type="Proteomes" id="UP001161390">
    <property type="component" value="Unassembled WGS sequence"/>
</dbReference>
<dbReference type="Pfam" id="PF13742">
    <property type="entry name" value="tRNA_anti_2"/>
    <property type="match status" value="1"/>
</dbReference>
<keyword evidence="3 5" id="KW-0378">Hydrolase</keyword>
<comment type="function">
    <text evidence="5">Bidirectionally degrades single-stranded DNA into large acid-insoluble oligonucleotides, which are then degraded further into small acid-soluble oligonucleotides.</text>
</comment>
<evidence type="ECO:0000256" key="4">
    <source>
        <dbReference type="ARBA" id="ARBA00022839"/>
    </source>
</evidence>
<dbReference type="PANTHER" id="PTHR30008:SF0">
    <property type="entry name" value="EXODEOXYRIBONUCLEASE 7 LARGE SUBUNIT"/>
    <property type="match status" value="1"/>
</dbReference>
<comment type="subcellular location">
    <subcellularLocation>
        <location evidence="5 6">Cytoplasm</location>
    </subcellularLocation>
</comment>
<dbReference type="EC" id="3.1.11.6" evidence="5"/>
<feature type="compositionally biased region" description="Basic residues" evidence="7">
    <location>
        <begin position="435"/>
        <end position="444"/>
    </location>
</feature>
<evidence type="ECO:0000313" key="11">
    <source>
        <dbReference type="Proteomes" id="UP001161390"/>
    </source>
</evidence>
<evidence type="ECO:0000256" key="5">
    <source>
        <dbReference type="HAMAP-Rule" id="MF_00378"/>
    </source>
</evidence>
<keyword evidence="2 5" id="KW-0540">Nuclease</keyword>